<dbReference type="PROSITE" id="PS50245">
    <property type="entry name" value="CAP_GLY_2"/>
    <property type="match status" value="1"/>
</dbReference>
<feature type="compositionally biased region" description="Polar residues" evidence="2">
    <location>
        <begin position="487"/>
        <end position="499"/>
    </location>
</feature>
<dbReference type="InterPro" id="IPR000938">
    <property type="entry name" value="CAP-Gly_domain"/>
</dbReference>
<dbReference type="AlphaFoldDB" id="A0A8S3PQE3"/>
<dbReference type="EMBL" id="CAJPWZ010000115">
    <property type="protein sequence ID" value="CAG2186066.1"/>
    <property type="molecule type" value="Genomic_DNA"/>
</dbReference>
<dbReference type="Pfam" id="PF01302">
    <property type="entry name" value="CAP_GLY"/>
    <property type="match status" value="1"/>
</dbReference>
<feature type="compositionally biased region" description="Basic and acidic residues" evidence="2">
    <location>
        <begin position="1"/>
        <end position="24"/>
    </location>
</feature>
<evidence type="ECO:0000256" key="1">
    <source>
        <dbReference type="SAM" id="Coils"/>
    </source>
</evidence>
<feature type="region of interest" description="Disordered" evidence="2">
    <location>
        <begin position="1"/>
        <end position="57"/>
    </location>
</feature>
<feature type="coiled-coil region" evidence="1">
    <location>
        <begin position="263"/>
        <end position="332"/>
    </location>
</feature>
<organism evidence="4 5">
    <name type="scientific">Mytilus edulis</name>
    <name type="common">Blue mussel</name>
    <dbReference type="NCBI Taxonomy" id="6550"/>
    <lineage>
        <taxon>Eukaryota</taxon>
        <taxon>Metazoa</taxon>
        <taxon>Spiralia</taxon>
        <taxon>Lophotrochozoa</taxon>
        <taxon>Mollusca</taxon>
        <taxon>Bivalvia</taxon>
        <taxon>Autobranchia</taxon>
        <taxon>Pteriomorphia</taxon>
        <taxon>Mytilida</taxon>
        <taxon>Mytiloidea</taxon>
        <taxon>Mytilidae</taxon>
        <taxon>Mytilinae</taxon>
        <taxon>Mytilus</taxon>
    </lineage>
</organism>
<feature type="region of interest" description="Disordered" evidence="2">
    <location>
        <begin position="705"/>
        <end position="726"/>
    </location>
</feature>
<feature type="compositionally biased region" description="Polar residues" evidence="2">
    <location>
        <begin position="706"/>
        <end position="726"/>
    </location>
</feature>
<evidence type="ECO:0000313" key="5">
    <source>
        <dbReference type="Proteomes" id="UP000683360"/>
    </source>
</evidence>
<reference evidence="4" key="1">
    <citation type="submission" date="2021-03" db="EMBL/GenBank/DDBJ databases">
        <authorList>
            <person name="Bekaert M."/>
        </authorList>
    </citation>
    <scope>NUCLEOTIDE SEQUENCE</scope>
</reference>
<dbReference type="Proteomes" id="UP000683360">
    <property type="component" value="Unassembled WGS sequence"/>
</dbReference>
<protein>
    <recommendedName>
        <fullName evidence="3">CAP-Gly domain-containing protein</fullName>
    </recommendedName>
</protein>
<name>A0A8S3PQE3_MYTED</name>
<gene>
    <name evidence="4" type="ORF">MEDL_1612</name>
</gene>
<dbReference type="OrthoDB" id="2130750at2759"/>
<dbReference type="SMART" id="SM01052">
    <property type="entry name" value="CAP_GLY"/>
    <property type="match status" value="1"/>
</dbReference>
<evidence type="ECO:0000313" key="4">
    <source>
        <dbReference type="EMBL" id="CAG2186066.1"/>
    </source>
</evidence>
<feature type="compositionally biased region" description="Polar residues" evidence="2">
    <location>
        <begin position="25"/>
        <end position="37"/>
    </location>
</feature>
<feature type="compositionally biased region" description="Low complexity" evidence="2">
    <location>
        <begin position="38"/>
        <end position="49"/>
    </location>
</feature>
<comment type="caution">
    <text evidence="4">The sequence shown here is derived from an EMBL/GenBank/DDBJ whole genome shotgun (WGS) entry which is preliminary data.</text>
</comment>
<keyword evidence="5" id="KW-1185">Reference proteome</keyword>
<sequence>MMETERLVHENKDESQDIESESRDSFSSPRLRSTSVESSISSDPLDDSSAVTPDKNHAFNQKRNSVFKLANVVSDHVMRRGSSSANLNLKMDFKAREREKNELKLKVEELEVFKAKYDEQKTENEKLQKKVDQMLLGQSDTTKKLIKTQELFEKLSQDNKKKSDQIEKYQRDVKFMEDRIRNLEIRASEVEKAELILETTKQTLEYTQVEVRQREGDTRRMTAKYEDTCKQLQAANNKIIEMGEKLTDLKYQVRHELMRNENIEKNLETIPRLKDEIKELKEEIDAYKQESNEKTALLVAARKAVREYKDKLRDVEQDVEQTERLREDIVTAHNENVALKRIMLGKDCLVIQKSKALDLAKDVISTMKNSKEHDKLDRIAGLLKKIGSTKPNLNDSWSEDTDSQLGRSIAAVHHRNKPLSSHTREIHINSTPTVYDTRNSGTPTSRISILDEVNNDTGSCEDLRPKTAIVHPNIRRTSSYKEPPTYLQKTSGTRSSSQNEHIHFRKQTPLSPRSQGDKKISSKFQPLVDYKINVKENGHQDSGFVDRGSSRSSSAWVRHSFSDTVDSGSESEDLDEIPLFRSKMPGKEKDEILKQYVKLGSRIVITVPQKPPKYGRKITPKPKVYTGIVKYVGVLDRHDYSKRVYVGVRLDAPAGSTDGMYNGKRYMYTPPDLGKFFKLCDVTSVLNVQKGHYVMIDALLSKHLRSSSPERPQSTSIGRPQSTSTS</sequence>
<dbReference type="InterPro" id="IPR036859">
    <property type="entry name" value="CAP-Gly_dom_sf"/>
</dbReference>
<feature type="coiled-coil region" evidence="1">
    <location>
        <begin position="96"/>
        <end position="193"/>
    </location>
</feature>
<accession>A0A8S3PQE3</accession>
<feature type="region of interest" description="Disordered" evidence="2">
    <location>
        <begin position="476"/>
        <end position="521"/>
    </location>
</feature>
<proteinExistence type="predicted"/>
<dbReference type="SUPFAM" id="SSF74924">
    <property type="entry name" value="Cap-Gly domain"/>
    <property type="match status" value="1"/>
</dbReference>
<evidence type="ECO:0000256" key="2">
    <source>
        <dbReference type="SAM" id="MobiDB-lite"/>
    </source>
</evidence>
<dbReference type="Gene3D" id="2.30.30.190">
    <property type="entry name" value="CAP Gly-rich-like domain"/>
    <property type="match status" value="1"/>
</dbReference>
<evidence type="ECO:0000259" key="3">
    <source>
        <dbReference type="PROSITE" id="PS50245"/>
    </source>
</evidence>
<keyword evidence="1" id="KW-0175">Coiled coil</keyword>
<feature type="domain" description="CAP-Gly" evidence="3">
    <location>
        <begin position="636"/>
        <end position="678"/>
    </location>
</feature>